<dbReference type="SUPFAM" id="SSF48452">
    <property type="entry name" value="TPR-like"/>
    <property type="match status" value="2"/>
</dbReference>
<dbReference type="InterPro" id="IPR027417">
    <property type="entry name" value="P-loop_NTPase"/>
</dbReference>
<dbReference type="Gene3D" id="3.40.50.300">
    <property type="entry name" value="P-loop containing nucleotide triphosphate hydrolases"/>
    <property type="match status" value="1"/>
</dbReference>
<dbReference type="EMBL" id="CP067422">
    <property type="protein sequence ID" value="QQP93747.1"/>
    <property type="molecule type" value="Genomic_DNA"/>
</dbReference>
<dbReference type="PANTHER" id="PTHR46082">
    <property type="entry name" value="ATP/GTP-BINDING PROTEIN-RELATED"/>
    <property type="match status" value="1"/>
</dbReference>
<dbReference type="InterPro" id="IPR011990">
    <property type="entry name" value="TPR-like_helical_dom_sf"/>
</dbReference>
<dbReference type="PROSITE" id="PS50104">
    <property type="entry name" value="TIR"/>
    <property type="match status" value="1"/>
</dbReference>
<dbReference type="InterPro" id="IPR035897">
    <property type="entry name" value="Toll_tir_struct_dom_sf"/>
</dbReference>
<evidence type="ECO:0000313" key="4">
    <source>
        <dbReference type="Proteomes" id="UP000595197"/>
    </source>
</evidence>
<keyword evidence="4" id="KW-1185">Reference proteome</keyword>
<proteinExistence type="predicted"/>
<keyword evidence="3" id="KW-0614">Plasmid</keyword>
<dbReference type="Pfam" id="PF13676">
    <property type="entry name" value="TIR_2"/>
    <property type="match status" value="1"/>
</dbReference>
<gene>
    <name evidence="3" type="ORF">IGS68_31795</name>
</gene>
<feature type="region of interest" description="Disordered" evidence="1">
    <location>
        <begin position="825"/>
        <end position="845"/>
    </location>
</feature>
<dbReference type="Pfam" id="PF00931">
    <property type="entry name" value="NB-ARC"/>
    <property type="match status" value="1"/>
</dbReference>
<organism evidence="3 4">
    <name type="scientific">Skermanella cutis</name>
    <dbReference type="NCBI Taxonomy" id="2775420"/>
    <lineage>
        <taxon>Bacteria</taxon>
        <taxon>Pseudomonadati</taxon>
        <taxon>Pseudomonadota</taxon>
        <taxon>Alphaproteobacteria</taxon>
        <taxon>Rhodospirillales</taxon>
        <taxon>Azospirillaceae</taxon>
        <taxon>Skermanella</taxon>
    </lineage>
</organism>
<dbReference type="SUPFAM" id="SSF52200">
    <property type="entry name" value="Toll/Interleukin receptor TIR domain"/>
    <property type="match status" value="1"/>
</dbReference>
<name>A0ABX7BH76_9PROT</name>
<dbReference type="Proteomes" id="UP000595197">
    <property type="component" value="Plasmid pTT6-2"/>
</dbReference>
<evidence type="ECO:0000256" key="1">
    <source>
        <dbReference type="SAM" id="MobiDB-lite"/>
    </source>
</evidence>
<dbReference type="PRINTS" id="PR00381">
    <property type="entry name" value="KINESINLIGHT"/>
</dbReference>
<dbReference type="Gene3D" id="1.25.40.10">
    <property type="entry name" value="Tetratricopeptide repeat domain"/>
    <property type="match status" value="2"/>
</dbReference>
<dbReference type="PANTHER" id="PTHR46082:SF6">
    <property type="entry name" value="AAA+ ATPASE DOMAIN-CONTAINING PROTEIN-RELATED"/>
    <property type="match status" value="1"/>
</dbReference>
<reference evidence="3" key="1">
    <citation type="submission" date="2021-02" db="EMBL/GenBank/DDBJ databases">
        <title>Skermanella TT6 skin isolate.</title>
        <authorList>
            <person name="Lee K."/>
            <person name="Ganzorig M."/>
        </authorList>
    </citation>
    <scope>NUCLEOTIDE SEQUENCE</scope>
    <source>
        <strain evidence="3">TT6</strain>
    </source>
</reference>
<geneLocation type="plasmid" evidence="3 4">
    <name>pTT6-2</name>
</geneLocation>
<sequence length="845" mass="90412">MDRDYDIFFSYAHADRDAALPVIKALKARNLRVFHDETEITDGESIRRRIMEGLGRARMLVAWYSATYPTRRACQWELTSAIIAAQHEFPDGRTVERRILALNPEAGAGHLQPADILAKKYVDARGARAEALAGRAAALLEGLAGSFGEVQALGGPLWHGGNPRAGSSRFVGRFPDMWRIDERLSKNRIALITGDSVGLVQVQGMGGIGKTLLAEEYARRFCAAYPGGIFWLDAGRGQDLGAQRQGIAESLGSATAGLGPDAVAGLLKGKLAERETYLWIVDDLPPDAGTADLNAWSAPTANGATLVTTRSTALAGSGFVHRLGLLSDDEAHELLTSRRAPRNDVERAAAREILALLGNHALAVDVAGAAVEMLGYQDFHDLLRDPAEDATDLAAELADSLPTGHAQQIAATLLASIDRLDAASLRLLHLAALLASAPIPRPLVADVFARLSGGGKAGTAEAARAVKAATREALAEHIPGDGEDAGDAVSVHVLVSRTLRFHKGEPPPAMRDAAVAALIGAMEKAGDIRNHAALLPLVPHARALTGDLPDVPTAALLSRLGRFNSQRGAYADAEADLHRTFGATKHLLGAEHPDTLTSMSNLAETLRAQGDHGGARELQEQVLLLRRRMQGDEHPDTLISMNNLAGTLGAQGDYDGAQALQEQVLILRLQVLGDEHPDTLTSMNNLAATLWAQGDHGGARELQEQVLLLRRRVQGDEHPDTLISMNNLAETLRAQGEYDSARALQKQVLLLRRQVLGDEHPDTLASMNNLAATLSAQGDLLGARTLVAEALPVALRKYGPEPRFSRALIAWAKFLGLPLPALSWSATRTPHPHPPSFRARGDHAR</sequence>
<dbReference type="InterPro" id="IPR053137">
    <property type="entry name" value="NLR-like"/>
</dbReference>
<dbReference type="InterPro" id="IPR002182">
    <property type="entry name" value="NB-ARC"/>
</dbReference>
<dbReference type="Pfam" id="PF13424">
    <property type="entry name" value="TPR_12"/>
    <property type="match status" value="3"/>
</dbReference>
<accession>A0ABX7BH76</accession>
<feature type="domain" description="TIR" evidence="2">
    <location>
        <begin position="3"/>
        <end position="128"/>
    </location>
</feature>
<evidence type="ECO:0000259" key="2">
    <source>
        <dbReference type="PROSITE" id="PS50104"/>
    </source>
</evidence>
<evidence type="ECO:0000313" key="3">
    <source>
        <dbReference type="EMBL" id="QQP93747.1"/>
    </source>
</evidence>
<dbReference type="InterPro" id="IPR000157">
    <property type="entry name" value="TIR_dom"/>
</dbReference>
<dbReference type="SUPFAM" id="SSF52540">
    <property type="entry name" value="P-loop containing nucleoside triphosphate hydrolases"/>
    <property type="match status" value="1"/>
</dbReference>
<protein>
    <submittedName>
        <fullName evidence="3">Tetratricopeptide repeat protein</fullName>
    </submittedName>
</protein>
<dbReference type="Gene3D" id="3.40.50.10140">
    <property type="entry name" value="Toll/interleukin-1 receptor homology (TIR) domain"/>
    <property type="match status" value="1"/>
</dbReference>